<accession>A0ACC1PT91</accession>
<name>A0ACC1PT91_9PEZI</name>
<gene>
    <name evidence="1" type="ORF">NUW58_g266</name>
</gene>
<protein>
    <submittedName>
        <fullName evidence="1">Uncharacterized protein</fullName>
    </submittedName>
</protein>
<sequence length="235" mass="25663">MAAKKPNDPLLSTGAYTKFFLSALYDGAVLGLNFGLVWGCPARRVLLPLFAENLSQRHLDCGVGTGYFPANALNDGPARHGHRGQMTLLDLNPNCLDKARSAILTVAPQTQIQCVVADIRSPIPLSLQGSTFDSISMFNLYHCIPGGRSKLQAISAYKNLLSAEGVLTGSTILGAKHATGWFAPIYLRFYNCIGLFSNLEDTKEDVLNLLNSEFMEVETWLVGMVLLFRAKGPRR</sequence>
<dbReference type="Proteomes" id="UP001143856">
    <property type="component" value="Unassembled WGS sequence"/>
</dbReference>
<reference evidence="1" key="1">
    <citation type="submission" date="2022-10" db="EMBL/GenBank/DDBJ databases">
        <title>Genome Sequence of Xylaria curta.</title>
        <authorList>
            <person name="Buettner E."/>
        </authorList>
    </citation>
    <scope>NUCLEOTIDE SEQUENCE</scope>
    <source>
        <strain evidence="1">Babe10</strain>
    </source>
</reference>
<dbReference type="EMBL" id="JAPDGR010000022">
    <property type="protein sequence ID" value="KAJ2998608.1"/>
    <property type="molecule type" value="Genomic_DNA"/>
</dbReference>
<organism evidence="1 2">
    <name type="scientific">Xylaria curta</name>
    <dbReference type="NCBI Taxonomy" id="42375"/>
    <lineage>
        <taxon>Eukaryota</taxon>
        <taxon>Fungi</taxon>
        <taxon>Dikarya</taxon>
        <taxon>Ascomycota</taxon>
        <taxon>Pezizomycotina</taxon>
        <taxon>Sordariomycetes</taxon>
        <taxon>Xylariomycetidae</taxon>
        <taxon>Xylariales</taxon>
        <taxon>Xylariaceae</taxon>
        <taxon>Xylaria</taxon>
    </lineage>
</organism>
<keyword evidence="2" id="KW-1185">Reference proteome</keyword>
<comment type="caution">
    <text evidence="1">The sequence shown here is derived from an EMBL/GenBank/DDBJ whole genome shotgun (WGS) entry which is preliminary data.</text>
</comment>
<proteinExistence type="predicted"/>
<evidence type="ECO:0000313" key="1">
    <source>
        <dbReference type="EMBL" id="KAJ2998608.1"/>
    </source>
</evidence>
<evidence type="ECO:0000313" key="2">
    <source>
        <dbReference type="Proteomes" id="UP001143856"/>
    </source>
</evidence>